<proteinExistence type="predicted"/>
<sequence>MATILIVDDRPANREYLVALLGYSGHRLLEAGDGAEGLALARAARPDLVIADVLMPTMDGYEFVRQLRADRAVAGTRVVFYTAHYHEPEARALAAACGVAAVLTKPCEPDEVLRTVEAALDGAPAAPPRRRPPRTRSTASTCGSSRTSSRSGRTTCAAPTSG</sequence>
<feature type="domain" description="Response regulatory" evidence="4">
    <location>
        <begin position="3"/>
        <end position="120"/>
    </location>
</feature>
<dbReference type="InterPro" id="IPR011006">
    <property type="entry name" value="CheY-like_superfamily"/>
</dbReference>
<protein>
    <submittedName>
        <fullName evidence="5">Diguanylate cyclase/phosphodiesterase (GGDEF &amp; EAL domains) with PAS/PAC sensor(S)</fullName>
    </submittedName>
</protein>
<dbReference type="Gene3D" id="3.40.50.2300">
    <property type="match status" value="1"/>
</dbReference>
<accession>A0A6M5YK92</accession>
<keyword evidence="1 2" id="KW-0597">Phosphoprotein</keyword>
<reference evidence="6" key="1">
    <citation type="submission" date="2020-05" db="EMBL/GenBank/DDBJ databases">
        <title>Frigoriglobus tundricola gen. nov., sp. nov., a psychrotolerant cellulolytic planctomycete of the family Gemmataceae with two divergent copies of 16S rRNA gene.</title>
        <authorList>
            <person name="Kulichevskaya I.S."/>
            <person name="Ivanova A.A."/>
            <person name="Naumoff D.G."/>
            <person name="Beletsky A.V."/>
            <person name="Rijpstra W.I.C."/>
            <person name="Sinninghe Damste J.S."/>
            <person name="Mardanov A.V."/>
            <person name="Ravin N.V."/>
            <person name="Dedysh S.N."/>
        </authorList>
    </citation>
    <scope>NUCLEOTIDE SEQUENCE [LARGE SCALE GENOMIC DNA]</scope>
    <source>
        <strain evidence="6">PL17</strain>
    </source>
</reference>
<dbReference type="PROSITE" id="PS50110">
    <property type="entry name" value="RESPONSE_REGULATORY"/>
    <property type="match status" value="1"/>
</dbReference>
<dbReference type="Pfam" id="PF00072">
    <property type="entry name" value="Response_reg"/>
    <property type="match status" value="1"/>
</dbReference>
<dbReference type="RefSeq" id="WP_171469856.1">
    <property type="nucleotide sequence ID" value="NZ_CP053452.2"/>
</dbReference>
<evidence type="ECO:0000313" key="6">
    <source>
        <dbReference type="Proteomes" id="UP000503447"/>
    </source>
</evidence>
<name>A0A6M5YK92_9BACT</name>
<dbReference type="AlphaFoldDB" id="A0A6M5YK92"/>
<feature type="modified residue" description="4-aspartylphosphate" evidence="2">
    <location>
        <position position="52"/>
    </location>
</feature>
<dbReference type="GO" id="GO:0000160">
    <property type="term" value="P:phosphorelay signal transduction system"/>
    <property type="evidence" value="ECO:0007669"/>
    <property type="project" value="InterPro"/>
</dbReference>
<dbReference type="InterPro" id="IPR001789">
    <property type="entry name" value="Sig_transdc_resp-reg_receiver"/>
</dbReference>
<dbReference type="Proteomes" id="UP000503447">
    <property type="component" value="Chromosome"/>
</dbReference>
<dbReference type="SMART" id="SM00448">
    <property type="entry name" value="REC"/>
    <property type="match status" value="1"/>
</dbReference>
<dbReference type="InterPro" id="IPR050595">
    <property type="entry name" value="Bact_response_regulator"/>
</dbReference>
<evidence type="ECO:0000256" key="3">
    <source>
        <dbReference type="SAM" id="MobiDB-lite"/>
    </source>
</evidence>
<organism evidence="5 6">
    <name type="scientific">Frigoriglobus tundricola</name>
    <dbReference type="NCBI Taxonomy" id="2774151"/>
    <lineage>
        <taxon>Bacteria</taxon>
        <taxon>Pseudomonadati</taxon>
        <taxon>Planctomycetota</taxon>
        <taxon>Planctomycetia</taxon>
        <taxon>Gemmatales</taxon>
        <taxon>Gemmataceae</taxon>
        <taxon>Frigoriglobus</taxon>
    </lineage>
</organism>
<evidence type="ECO:0000256" key="1">
    <source>
        <dbReference type="ARBA" id="ARBA00022553"/>
    </source>
</evidence>
<evidence type="ECO:0000259" key="4">
    <source>
        <dbReference type="PROSITE" id="PS50110"/>
    </source>
</evidence>
<dbReference type="PANTHER" id="PTHR44591">
    <property type="entry name" value="STRESS RESPONSE REGULATOR PROTEIN 1"/>
    <property type="match status" value="1"/>
</dbReference>
<evidence type="ECO:0000313" key="5">
    <source>
        <dbReference type="EMBL" id="QJW93703.1"/>
    </source>
</evidence>
<dbReference type="KEGG" id="ftj:FTUN_1213"/>
<evidence type="ECO:0000256" key="2">
    <source>
        <dbReference type="PROSITE-ProRule" id="PRU00169"/>
    </source>
</evidence>
<keyword evidence="6" id="KW-1185">Reference proteome</keyword>
<feature type="compositionally biased region" description="Low complexity" evidence="3">
    <location>
        <begin position="135"/>
        <end position="162"/>
    </location>
</feature>
<dbReference type="PANTHER" id="PTHR44591:SF3">
    <property type="entry name" value="RESPONSE REGULATORY DOMAIN-CONTAINING PROTEIN"/>
    <property type="match status" value="1"/>
</dbReference>
<gene>
    <name evidence="5" type="ORF">FTUN_1213</name>
</gene>
<dbReference type="SUPFAM" id="SSF52172">
    <property type="entry name" value="CheY-like"/>
    <property type="match status" value="1"/>
</dbReference>
<feature type="region of interest" description="Disordered" evidence="3">
    <location>
        <begin position="120"/>
        <end position="162"/>
    </location>
</feature>
<dbReference type="EMBL" id="CP053452">
    <property type="protein sequence ID" value="QJW93703.1"/>
    <property type="molecule type" value="Genomic_DNA"/>
</dbReference>